<protein>
    <recommendedName>
        <fullName evidence="2">TonB C-terminal domain-containing protein</fullName>
    </recommendedName>
</protein>
<dbReference type="GO" id="GO:0055085">
    <property type="term" value="P:transmembrane transport"/>
    <property type="evidence" value="ECO:0007669"/>
    <property type="project" value="InterPro"/>
</dbReference>
<dbReference type="PROSITE" id="PS52015">
    <property type="entry name" value="TONB_CTD"/>
    <property type="match status" value="1"/>
</dbReference>
<name>A9DJL9_9FLAO</name>
<keyword evidence="1" id="KW-0732">Signal</keyword>
<feature type="domain" description="TonB C-terminal" evidence="2">
    <location>
        <begin position="186"/>
        <end position="277"/>
    </location>
</feature>
<dbReference type="Proteomes" id="UP000002945">
    <property type="component" value="Unassembled WGS sequence"/>
</dbReference>
<comment type="caution">
    <text evidence="3">The sequence shown here is derived from an EMBL/GenBank/DDBJ whole genome shotgun (WGS) entry which is preliminary data.</text>
</comment>
<dbReference type="OrthoDB" id="1522859at2"/>
<gene>
    <name evidence="3" type="ORF">KAOT1_12987</name>
</gene>
<dbReference type="SUPFAM" id="SSF74653">
    <property type="entry name" value="TolA/TonB C-terminal domain"/>
    <property type="match status" value="1"/>
</dbReference>
<dbReference type="RefSeq" id="WP_007095146.1">
    <property type="nucleotide sequence ID" value="NZ_CP142125.1"/>
</dbReference>
<dbReference type="Pfam" id="PF03544">
    <property type="entry name" value="TonB_C"/>
    <property type="match status" value="1"/>
</dbReference>
<dbReference type="eggNOG" id="COG4219">
    <property type="taxonomic scope" value="Bacteria"/>
</dbReference>
<evidence type="ECO:0000313" key="3">
    <source>
        <dbReference type="EMBL" id="EDP98133.1"/>
    </source>
</evidence>
<reference evidence="3 4" key="1">
    <citation type="journal article" date="2011" name="J. Bacteriol.">
        <title>Genome sequence of the algicidal bacterium Kordia algicida OT-1.</title>
        <authorList>
            <person name="Lee H.S."/>
            <person name="Kang S.G."/>
            <person name="Kwon K.K."/>
            <person name="Lee J.H."/>
            <person name="Kim S.J."/>
        </authorList>
    </citation>
    <scope>NUCLEOTIDE SEQUENCE [LARGE SCALE GENOMIC DNA]</scope>
    <source>
        <strain evidence="3 4">OT-1</strain>
    </source>
</reference>
<evidence type="ECO:0000313" key="4">
    <source>
        <dbReference type="Proteomes" id="UP000002945"/>
    </source>
</evidence>
<evidence type="ECO:0000256" key="1">
    <source>
        <dbReference type="SAM" id="SignalP"/>
    </source>
</evidence>
<sequence length="277" mass="31569">MSLKNFLSGLIFCFAITAFAQKNNPKENITAESTVIEGCQYTEEIFDCSKEKLKEAIFKFLKPADVLAVAEKTKKDTIFVRMQLATDEMGKVVPERSSFKFHETEMKTIEATVATPLEDFQIELAPISQKQNSYIANHLFIKIDRENNSFIPLYNYVPERIPFSGPEVGVIYPGCEKAATNQQKKRCMSTEISEFVNQNFKTRLGRKAKLNGIVKVFVVFKINEQGKAVNIRSRAPHPILEKEAIRVIRRLPRMKPATIENIPISVNYTLPIVFKVK</sequence>
<proteinExistence type="predicted"/>
<feature type="signal peptide" evidence="1">
    <location>
        <begin position="1"/>
        <end position="20"/>
    </location>
</feature>
<dbReference type="EMBL" id="ABIB01000001">
    <property type="protein sequence ID" value="EDP98133.1"/>
    <property type="molecule type" value="Genomic_DNA"/>
</dbReference>
<dbReference type="AlphaFoldDB" id="A9DJL9"/>
<dbReference type="HOGENOM" id="CLU_1029803_0_0_10"/>
<keyword evidence="4" id="KW-1185">Reference proteome</keyword>
<evidence type="ECO:0000259" key="2">
    <source>
        <dbReference type="PROSITE" id="PS52015"/>
    </source>
</evidence>
<dbReference type="Gene3D" id="3.30.1150.10">
    <property type="match status" value="1"/>
</dbReference>
<dbReference type="InterPro" id="IPR037682">
    <property type="entry name" value="TonB_C"/>
</dbReference>
<organism evidence="3 4">
    <name type="scientific">Kordia algicida OT-1</name>
    <dbReference type="NCBI Taxonomy" id="391587"/>
    <lineage>
        <taxon>Bacteria</taxon>
        <taxon>Pseudomonadati</taxon>
        <taxon>Bacteroidota</taxon>
        <taxon>Flavobacteriia</taxon>
        <taxon>Flavobacteriales</taxon>
        <taxon>Flavobacteriaceae</taxon>
        <taxon>Kordia</taxon>
    </lineage>
</organism>
<feature type="chain" id="PRO_5002734609" description="TonB C-terminal domain-containing protein" evidence="1">
    <location>
        <begin position="21"/>
        <end position="277"/>
    </location>
</feature>
<dbReference type="STRING" id="391587.KAOT1_12987"/>
<accession>A9DJL9</accession>